<dbReference type="InterPro" id="IPR009057">
    <property type="entry name" value="Homeodomain-like_sf"/>
</dbReference>
<evidence type="ECO:0000313" key="2">
    <source>
        <dbReference type="EMBL" id="NVF11811.1"/>
    </source>
</evidence>
<comment type="caution">
    <text evidence="2">The sequence shown here is derived from an EMBL/GenBank/DDBJ whole genome shotgun (WGS) entry which is preliminary data.</text>
</comment>
<dbReference type="InterPro" id="IPR036388">
    <property type="entry name" value="WH-like_DNA-bd_sf"/>
</dbReference>
<dbReference type="SUPFAM" id="SSF46689">
    <property type="entry name" value="Homeodomain-like"/>
    <property type="match status" value="1"/>
</dbReference>
<dbReference type="Gene3D" id="3.40.50.10490">
    <property type="entry name" value="Glucose-6-phosphate isomerase like protein, domain 1"/>
    <property type="match status" value="1"/>
</dbReference>
<dbReference type="EMBL" id="JABVBA010000007">
    <property type="protein sequence ID" value="NVF11811.1"/>
    <property type="molecule type" value="Genomic_DNA"/>
</dbReference>
<accession>A0ABX2NAT2</accession>
<dbReference type="InterPro" id="IPR047640">
    <property type="entry name" value="RpiR-like"/>
</dbReference>
<evidence type="ECO:0000259" key="1">
    <source>
        <dbReference type="PROSITE" id="PS51071"/>
    </source>
</evidence>
<dbReference type="InterPro" id="IPR001347">
    <property type="entry name" value="SIS_dom"/>
</dbReference>
<dbReference type="SUPFAM" id="SSF53697">
    <property type="entry name" value="SIS domain"/>
    <property type="match status" value="1"/>
</dbReference>
<dbReference type="InterPro" id="IPR046348">
    <property type="entry name" value="SIS_dom_sf"/>
</dbReference>
<reference evidence="2 3" key="1">
    <citation type="submission" date="2020-06" db="EMBL/GenBank/DDBJ databases">
        <title>Anaerococcus sp. nov., isolated form swine feces.</title>
        <authorList>
            <person name="Yu S."/>
        </authorList>
    </citation>
    <scope>NUCLEOTIDE SEQUENCE [LARGE SCALE GENOMIC DNA]</scope>
    <source>
        <strain evidence="2 3">AGMB00486</strain>
    </source>
</reference>
<proteinExistence type="predicted"/>
<dbReference type="RefSeq" id="WP_176269872.1">
    <property type="nucleotide sequence ID" value="NZ_JABVBA010000007.1"/>
</dbReference>
<dbReference type="Pfam" id="PF01418">
    <property type="entry name" value="HTH_6"/>
    <property type="match status" value="1"/>
</dbReference>
<keyword evidence="3" id="KW-1185">Reference proteome</keyword>
<organism evidence="2 3">
    <name type="scientific">Anaerococcus faecalis</name>
    <dbReference type="NCBI Taxonomy" id="2742993"/>
    <lineage>
        <taxon>Bacteria</taxon>
        <taxon>Bacillati</taxon>
        <taxon>Bacillota</taxon>
        <taxon>Tissierellia</taxon>
        <taxon>Tissierellales</taxon>
        <taxon>Peptoniphilaceae</taxon>
        <taxon>Anaerococcus</taxon>
    </lineage>
</organism>
<feature type="domain" description="HTH rpiR-type" evidence="1">
    <location>
        <begin position="2"/>
        <end position="78"/>
    </location>
</feature>
<dbReference type="PANTHER" id="PTHR30514:SF1">
    <property type="entry name" value="HTH-TYPE TRANSCRIPTIONAL REGULATOR HEXR-RELATED"/>
    <property type="match status" value="1"/>
</dbReference>
<sequence length="242" mass="28495">MDFFDFFKIKYNDKLNSSDKEILKYLENNVNAIPNSTLSQMSELAFTSNSTLYRLIRKLGFDSYNNFKFEIKKYLNLECDDSLFYKIVNSSITETEQLINKDIEKVAELILNAERLYIYPTGWKQTKITENFIVDLQSYSLKFQVIRDINEFSNIKNIKKSLLMIISYSGDTFKYAKEIEDLILNRNIIIIGISINRENELKNISDYCLQYSSIGLEDESGHWNTLSLEYLLERLINKILHN</sequence>
<dbReference type="PANTHER" id="PTHR30514">
    <property type="entry name" value="GLUCOKINASE"/>
    <property type="match status" value="1"/>
</dbReference>
<dbReference type="Pfam" id="PF01380">
    <property type="entry name" value="SIS"/>
    <property type="match status" value="1"/>
</dbReference>
<evidence type="ECO:0000313" key="3">
    <source>
        <dbReference type="Proteomes" id="UP000540919"/>
    </source>
</evidence>
<dbReference type="Gene3D" id="1.10.10.10">
    <property type="entry name" value="Winged helix-like DNA-binding domain superfamily/Winged helix DNA-binding domain"/>
    <property type="match status" value="1"/>
</dbReference>
<name>A0ABX2NAT2_9FIRM</name>
<protein>
    <submittedName>
        <fullName evidence="2">MurR/RpiR family transcriptional regulator</fullName>
    </submittedName>
</protein>
<dbReference type="InterPro" id="IPR000281">
    <property type="entry name" value="HTH_RpiR"/>
</dbReference>
<gene>
    <name evidence="2" type="ORF">HV819_07440</name>
</gene>
<dbReference type="Proteomes" id="UP000540919">
    <property type="component" value="Unassembled WGS sequence"/>
</dbReference>
<dbReference type="PROSITE" id="PS51071">
    <property type="entry name" value="HTH_RPIR"/>
    <property type="match status" value="1"/>
</dbReference>